<dbReference type="InterPro" id="IPR002509">
    <property type="entry name" value="NODB_dom"/>
</dbReference>
<dbReference type="SUPFAM" id="SSF88713">
    <property type="entry name" value="Glycoside hydrolase/deacetylase"/>
    <property type="match status" value="1"/>
</dbReference>
<dbReference type="AlphaFoldDB" id="A0A1H8RCG7"/>
<dbReference type="EMBL" id="FOEC01000003">
    <property type="protein sequence ID" value="SEO64091.1"/>
    <property type="molecule type" value="Genomic_DNA"/>
</dbReference>
<organism evidence="6 7">
    <name type="scientific">Denitrobacterium detoxificans</name>
    <dbReference type="NCBI Taxonomy" id="79604"/>
    <lineage>
        <taxon>Bacteria</taxon>
        <taxon>Bacillati</taxon>
        <taxon>Actinomycetota</taxon>
        <taxon>Coriobacteriia</taxon>
        <taxon>Eggerthellales</taxon>
        <taxon>Eggerthellaceae</taxon>
        <taxon>Denitrobacterium</taxon>
    </lineage>
</organism>
<feature type="region of interest" description="Disordered" evidence="3">
    <location>
        <begin position="86"/>
        <end position="121"/>
    </location>
</feature>
<evidence type="ECO:0000259" key="5">
    <source>
        <dbReference type="PROSITE" id="PS51677"/>
    </source>
</evidence>
<dbReference type="GO" id="GO:0016020">
    <property type="term" value="C:membrane"/>
    <property type="evidence" value="ECO:0007669"/>
    <property type="project" value="TreeGrafter"/>
</dbReference>
<dbReference type="InterPro" id="IPR050248">
    <property type="entry name" value="Polysacc_deacetylase_ArnD"/>
</dbReference>
<feature type="transmembrane region" description="Helical" evidence="4">
    <location>
        <begin position="149"/>
        <end position="167"/>
    </location>
</feature>
<feature type="compositionally biased region" description="Basic and acidic residues" evidence="3">
    <location>
        <begin position="36"/>
        <end position="55"/>
    </location>
</feature>
<dbReference type="CDD" id="cd10917">
    <property type="entry name" value="CE4_NodB_like_6s_7s"/>
    <property type="match status" value="1"/>
</dbReference>
<feature type="compositionally biased region" description="Polar residues" evidence="3">
    <location>
        <begin position="95"/>
        <end position="105"/>
    </location>
</feature>
<dbReference type="PANTHER" id="PTHR10587:SF133">
    <property type="entry name" value="CHITIN DEACETYLASE 1-RELATED"/>
    <property type="match status" value="1"/>
</dbReference>
<keyword evidence="4" id="KW-1133">Transmembrane helix</keyword>
<dbReference type="GO" id="GO:0046872">
    <property type="term" value="F:metal ion binding"/>
    <property type="evidence" value="ECO:0007669"/>
    <property type="project" value="UniProtKB-KW"/>
</dbReference>
<reference evidence="7" key="1">
    <citation type="submission" date="2016-10" db="EMBL/GenBank/DDBJ databases">
        <authorList>
            <person name="Varghese N."/>
        </authorList>
    </citation>
    <scope>NUCLEOTIDE SEQUENCE [LARGE SCALE GENOMIC DNA]</scope>
    <source>
        <strain evidence="7">DSM 21843</strain>
    </source>
</reference>
<dbReference type="STRING" id="79604.AAY81_02780"/>
<protein>
    <submittedName>
        <fullName evidence="6">Peptidoglycan/xylan/chitin deacetylase, PgdA/CDA1 family</fullName>
    </submittedName>
</protein>
<dbReference type="GO" id="GO:0005975">
    <property type="term" value="P:carbohydrate metabolic process"/>
    <property type="evidence" value="ECO:0007669"/>
    <property type="project" value="InterPro"/>
</dbReference>
<dbReference type="Pfam" id="PF01522">
    <property type="entry name" value="Polysacc_deac_1"/>
    <property type="match status" value="1"/>
</dbReference>
<sequence>MSDSKRNNNARPHVKQRAARDASLEARGRQRSSQRTAREHAQLAAEHSAEMERERVRHQRAVAERQKQATSANRVHVSDVGGVTHAVSDRHQRANAGNTGSNPRIDTSYAKRAHTGSFTPAVREERAGSYTVEGKGLGSVRAGKRAPKAAIVALAVVLAAILGFVMYQTSFAPVPVVVNGVEMSVARTDTYDQVVQKSGIQVTPGRLLAVDGSVIDDAGGAPYALAVNGQDVDANARITPNDVISVSDGGDTTEDYTESTQTVAAEWVDDGSKGAVHQVVSQPADGVVATRTGSISGITVEGVTVQEVQNAVLSRYSINTGGEKVIALTFDDGPWDEWTSEILDILDANDAKATFFIVGERIGEASNGRDLIMREYNSGHQLCTHTFDHAKGSGKGVNISYMSAEEQIAEIEKGRQAISDVTGVEASRVVRCPGGNYTLESAQILNEYVTYDIGWNIDTRDWSKPGAPAIEDAILSADSGNIILMHDGGGDRSQTVEALRSALPKLKQQGYRFVTIDELLSYHKG</sequence>
<dbReference type="RefSeq" id="WP_169815782.1">
    <property type="nucleotide sequence ID" value="NZ_CP011402.1"/>
</dbReference>
<keyword evidence="4" id="KW-0472">Membrane</keyword>
<dbReference type="Proteomes" id="UP000182975">
    <property type="component" value="Unassembled WGS sequence"/>
</dbReference>
<evidence type="ECO:0000256" key="2">
    <source>
        <dbReference type="ARBA" id="ARBA00022801"/>
    </source>
</evidence>
<dbReference type="PANTHER" id="PTHR10587">
    <property type="entry name" value="GLYCOSYL TRANSFERASE-RELATED"/>
    <property type="match status" value="1"/>
</dbReference>
<evidence type="ECO:0000313" key="7">
    <source>
        <dbReference type="Proteomes" id="UP000182975"/>
    </source>
</evidence>
<dbReference type="PROSITE" id="PS51677">
    <property type="entry name" value="NODB"/>
    <property type="match status" value="1"/>
</dbReference>
<feature type="domain" description="NodB homology" evidence="5">
    <location>
        <begin position="324"/>
        <end position="514"/>
    </location>
</feature>
<evidence type="ECO:0000256" key="4">
    <source>
        <dbReference type="SAM" id="Phobius"/>
    </source>
</evidence>
<dbReference type="GO" id="GO:0016810">
    <property type="term" value="F:hydrolase activity, acting on carbon-nitrogen (but not peptide) bonds"/>
    <property type="evidence" value="ECO:0007669"/>
    <property type="project" value="InterPro"/>
</dbReference>
<name>A0A1H8RCG7_9ACTN</name>
<dbReference type="Gene3D" id="3.20.20.370">
    <property type="entry name" value="Glycoside hydrolase/deacetylase"/>
    <property type="match status" value="1"/>
</dbReference>
<keyword evidence="7" id="KW-1185">Reference proteome</keyword>
<feature type="region of interest" description="Disordered" evidence="3">
    <location>
        <begin position="1"/>
        <end position="55"/>
    </location>
</feature>
<keyword evidence="1" id="KW-0479">Metal-binding</keyword>
<keyword evidence="4" id="KW-0812">Transmembrane</keyword>
<dbReference type="InterPro" id="IPR011330">
    <property type="entry name" value="Glyco_hydro/deAcase_b/a-brl"/>
</dbReference>
<proteinExistence type="predicted"/>
<feature type="compositionally biased region" description="Basic and acidic residues" evidence="3">
    <location>
        <begin position="18"/>
        <end position="28"/>
    </location>
</feature>
<gene>
    <name evidence="6" type="ORF">SAMN02910314_00760</name>
</gene>
<keyword evidence="2" id="KW-0378">Hydrolase</keyword>
<evidence type="ECO:0000313" key="6">
    <source>
        <dbReference type="EMBL" id="SEO64091.1"/>
    </source>
</evidence>
<accession>A0A1H8RCG7</accession>
<evidence type="ECO:0000256" key="3">
    <source>
        <dbReference type="SAM" id="MobiDB-lite"/>
    </source>
</evidence>
<evidence type="ECO:0000256" key="1">
    <source>
        <dbReference type="ARBA" id="ARBA00022723"/>
    </source>
</evidence>